<name>A0ABQ7ETR5_BRACR</name>
<gene>
    <name evidence="1" type="ORF">DY000_02044226</name>
</gene>
<dbReference type="Proteomes" id="UP000266723">
    <property type="component" value="Unassembled WGS sequence"/>
</dbReference>
<organism evidence="1 2">
    <name type="scientific">Brassica cretica</name>
    <name type="common">Mustard</name>
    <dbReference type="NCBI Taxonomy" id="69181"/>
    <lineage>
        <taxon>Eukaryota</taxon>
        <taxon>Viridiplantae</taxon>
        <taxon>Streptophyta</taxon>
        <taxon>Embryophyta</taxon>
        <taxon>Tracheophyta</taxon>
        <taxon>Spermatophyta</taxon>
        <taxon>Magnoliopsida</taxon>
        <taxon>eudicotyledons</taxon>
        <taxon>Gunneridae</taxon>
        <taxon>Pentapetalae</taxon>
        <taxon>rosids</taxon>
        <taxon>malvids</taxon>
        <taxon>Brassicales</taxon>
        <taxon>Brassicaceae</taxon>
        <taxon>Brassiceae</taxon>
        <taxon>Brassica</taxon>
    </lineage>
</organism>
<keyword evidence="2" id="KW-1185">Reference proteome</keyword>
<proteinExistence type="predicted"/>
<protein>
    <submittedName>
        <fullName evidence="1">Uncharacterized protein</fullName>
    </submittedName>
</protein>
<dbReference type="EMBL" id="QGKV02000297">
    <property type="protein sequence ID" value="KAF3606967.1"/>
    <property type="molecule type" value="Genomic_DNA"/>
</dbReference>
<accession>A0ABQ7ETR5</accession>
<sequence>MLLCAITTIHLSHHRPPVCAAVKPLVTVERRPISREPAVSPESRAVSIHSYPEKEPIMDLMVDLFAKSLKLRCLTKHISSRSIPDIAKPTMDVSAGDSTLGVVFAAAQRSRPVVPRRGGR</sequence>
<evidence type="ECO:0000313" key="1">
    <source>
        <dbReference type="EMBL" id="KAF3606967.1"/>
    </source>
</evidence>
<evidence type="ECO:0000313" key="2">
    <source>
        <dbReference type="Proteomes" id="UP000266723"/>
    </source>
</evidence>
<reference evidence="1 2" key="1">
    <citation type="journal article" date="2020" name="BMC Genomics">
        <title>Intraspecific diversification of the crop wild relative Brassica cretica Lam. using demographic model selection.</title>
        <authorList>
            <person name="Kioukis A."/>
            <person name="Michalopoulou V.A."/>
            <person name="Briers L."/>
            <person name="Pirintsos S."/>
            <person name="Studholme D.J."/>
            <person name="Pavlidis P."/>
            <person name="Sarris P.F."/>
        </authorList>
    </citation>
    <scope>NUCLEOTIDE SEQUENCE [LARGE SCALE GENOMIC DNA]</scope>
    <source>
        <strain evidence="2">cv. PFS-1207/04</strain>
    </source>
</reference>
<comment type="caution">
    <text evidence="1">The sequence shown here is derived from an EMBL/GenBank/DDBJ whole genome shotgun (WGS) entry which is preliminary data.</text>
</comment>